<dbReference type="InterPro" id="IPR011335">
    <property type="entry name" value="Restrct_endonuc-II-like"/>
</dbReference>
<organism evidence="2 3">
    <name type="scientific">Candidatus Fervidibacter japonicus</name>
    <dbReference type="NCBI Taxonomy" id="2035412"/>
    <lineage>
        <taxon>Bacteria</taxon>
        <taxon>Candidatus Fervidibacterota</taxon>
        <taxon>Candidatus Fervidibacter</taxon>
    </lineage>
</organism>
<dbReference type="Proteomes" id="UP000236173">
    <property type="component" value="Unassembled WGS sequence"/>
</dbReference>
<reference evidence="3" key="1">
    <citation type="submission" date="2017-09" db="EMBL/GenBank/DDBJ databases">
        <title>Metaegenomics of thermophilic ammonia-oxidizing enrichment culture.</title>
        <authorList>
            <person name="Kato S."/>
            <person name="Suzuki K."/>
        </authorList>
    </citation>
    <scope>NUCLEOTIDE SEQUENCE [LARGE SCALE GENOMIC DNA]</scope>
</reference>
<dbReference type="CDD" id="cd06260">
    <property type="entry name" value="DUF820-like"/>
    <property type="match status" value="1"/>
</dbReference>
<dbReference type="SUPFAM" id="SSF52980">
    <property type="entry name" value="Restriction endonuclease-like"/>
    <property type="match status" value="1"/>
</dbReference>
<dbReference type="PANTHER" id="PTHR34107:SF1">
    <property type="entry name" value="SLL0198 PROTEIN"/>
    <property type="match status" value="1"/>
</dbReference>
<gene>
    <name evidence="2" type="ORF">HRbin17_01602</name>
</gene>
<evidence type="ECO:0000313" key="3">
    <source>
        <dbReference type="Proteomes" id="UP000236173"/>
    </source>
</evidence>
<evidence type="ECO:0000313" key="2">
    <source>
        <dbReference type="EMBL" id="GBC99081.1"/>
    </source>
</evidence>
<accession>A0A2H5XD20</accession>
<protein>
    <recommendedName>
        <fullName evidence="1">Putative restriction endonuclease domain-containing protein</fullName>
    </recommendedName>
</protein>
<dbReference type="Gene3D" id="3.90.1570.10">
    <property type="entry name" value="tt1808, chain A"/>
    <property type="match status" value="1"/>
</dbReference>
<feature type="domain" description="Putative restriction endonuclease" evidence="1">
    <location>
        <begin position="12"/>
        <end position="174"/>
    </location>
</feature>
<dbReference type="InterPro" id="IPR008538">
    <property type="entry name" value="Uma2"/>
</dbReference>
<dbReference type="Pfam" id="PF05685">
    <property type="entry name" value="Uma2"/>
    <property type="match status" value="1"/>
</dbReference>
<sequence length="179" mass="20106">MAVAAKRTWTDEELLKIKHEGKVELVDGEVIFMPPAGAEQGAVSMDLATRLNNYVRRHKLGRVFDAQTGFRPHNNMRAPDIAFVSKERLPQKLPKGFLQVAPDLVVEVFGPHETVGDYEGKVQEYLSWGVRLIWLVDPNTQTVTVIRQNGERKTLKGNDVLSGEEVVPGFKIRVKTIFA</sequence>
<name>A0A2H5XD20_9BACT</name>
<proteinExistence type="predicted"/>
<comment type="caution">
    <text evidence="2">The sequence shown here is derived from an EMBL/GenBank/DDBJ whole genome shotgun (WGS) entry which is preliminary data.</text>
</comment>
<dbReference type="AlphaFoldDB" id="A0A2H5XD20"/>
<dbReference type="EMBL" id="BEHT01000020">
    <property type="protein sequence ID" value="GBC99081.1"/>
    <property type="molecule type" value="Genomic_DNA"/>
</dbReference>
<dbReference type="PANTHER" id="PTHR34107">
    <property type="entry name" value="SLL0198 PROTEIN-RELATED"/>
    <property type="match status" value="1"/>
</dbReference>
<dbReference type="InterPro" id="IPR012296">
    <property type="entry name" value="Nuclease_put_TT1808"/>
</dbReference>
<evidence type="ECO:0000259" key="1">
    <source>
        <dbReference type="Pfam" id="PF05685"/>
    </source>
</evidence>